<protein>
    <submittedName>
        <fullName evidence="1">Uncharacterized protein</fullName>
    </submittedName>
</protein>
<organism evidence="1 2">
    <name type="scientific">Peronosclerospora sorghi</name>
    <dbReference type="NCBI Taxonomy" id="230839"/>
    <lineage>
        <taxon>Eukaryota</taxon>
        <taxon>Sar</taxon>
        <taxon>Stramenopiles</taxon>
        <taxon>Oomycota</taxon>
        <taxon>Peronosporomycetes</taxon>
        <taxon>Peronosporales</taxon>
        <taxon>Peronosporaceae</taxon>
        <taxon>Peronosclerospora</taxon>
    </lineage>
</organism>
<gene>
    <name evidence="1" type="ORF">PsorP6_009882</name>
</gene>
<evidence type="ECO:0000313" key="2">
    <source>
        <dbReference type="Proteomes" id="UP001163321"/>
    </source>
</evidence>
<sequence length="61" mass="6897">MTNSIQEQKNGENNQQMLVLDIVKSECETYAEFGLGSGIHVSNNVDWAFSARRISIDQHEL</sequence>
<proteinExistence type="predicted"/>
<reference evidence="1 2" key="1">
    <citation type="journal article" date="2022" name="bioRxiv">
        <title>The genome of the oomycete Peronosclerospora sorghi, a cosmopolitan pathogen of maize and sorghum, is inflated with dispersed pseudogenes.</title>
        <authorList>
            <person name="Fletcher K."/>
            <person name="Martin F."/>
            <person name="Isakeit T."/>
            <person name="Cavanaugh K."/>
            <person name="Magill C."/>
            <person name="Michelmore R."/>
        </authorList>
    </citation>
    <scope>NUCLEOTIDE SEQUENCE [LARGE SCALE GENOMIC DNA]</scope>
    <source>
        <strain evidence="1">P6</strain>
    </source>
</reference>
<keyword evidence="2" id="KW-1185">Reference proteome</keyword>
<dbReference type="EMBL" id="CM047584">
    <property type="protein sequence ID" value="KAI9912144.1"/>
    <property type="molecule type" value="Genomic_DNA"/>
</dbReference>
<accession>A0ACC0W082</accession>
<dbReference type="Proteomes" id="UP001163321">
    <property type="component" value="Chromosome 5"/>
</dbReference>
<evidence type="ECO:0000313" key="1">
    <source>
        <dbReference type="EMBL" id="KAI9912144.1"/>
    </source>
</evidence>
<comment type="caution">
    <text evidence="1">The sequence shown here is derived from an EMBL/GenBank/DDBJ whole genome shotgun (WGS) entry which is preliminary data.</text>
</comment>
<name>A0ACC0W082_9STRA</name>